<evidence type="ECO:0000313" key="7">
    <source>
        <dbReference type="Proteomes" id="UP000242146"/>
    </source>
</evidence>
<evidence type="ECO:0000256" key="3">
    <source>
        <dbReference type="SAM" id="Coils"/>
    </source>
</evidence>
<dbReference type="Proteomes" id="UP000242146">
    <property type="component" value="Unassembled WGS sequence"/>
</dbReference>
<dbReference type="GO" id="GO:0097431">
    <property type="term" value="C:mitotic spindle pole"/>
    <property type="evidence" value="ECO:0007669"/>
    <property type="project" value="TreeGrafter"/>
</dbReference>
<dbReference type="PANTHER" id="PTHR46930:SF1">
    <property type="entry name" value="CDK5 REGULATORY SUBUNIT-ASSOCIATED PROTEIN 2"/>
    <property type="match status" value="1"/>
</dbReference>
<dbReference type="PANTHER" id="PTHR46930">
    <property type="entry name" value="CDK5 REGULATORY SUBUNIT-ASSOCIATED PROTEIN 2"/>
    <property type="match status" value="1"/>
</dbReference>
<dbReference type="EMBL" id="MCGT01000044">
    <property type="protein sequence ID" value="ORX45116.1"/>
    <property type="molecule type" value="Genomic_DNA"/>
</dbReference>
<feature type="coiled-coil region" evidence="3">
    <location>
        <begin position="690"/>
        <end position="717"/>
    </location>
</feature>
<name>A0A1X2G4Z2_9FUNG</name>
<feature type="coiled-coil region" evidence="3">
    <location>
        <begin position="220"/>
        <end position="278"/>
    </location>
</feature>
<dbReference type="OrthoDB" id="10255000at2759"/>
<dbReference type="GO" id="GO:0005737">
    <property type="term" value="C:cytoplasm"/>
    <property type="evidence" value="ECO:0007669"/>
    <property type="project" value="UniProtKB-SubCell"/>
</dbReference>
<dbReference type="Pfam" id="PF07989">
    <property type="entry name" value="Cnn_1N"/>
    <property type="match status" value="1"/>
</dbReference>
<feature type="coiled-coil region" evidence="3">
    <location>
        <begin position="550"/>
        <end position="657"/>
    </location>
</feature>
<feature type="coiled-coil region" evidence="3">
    <location>
        <begin position="750"/>
        <end position="777"/>
    </location>
</feature>
<dbReference type="AlphaFoldDB" id="A0A1X2G4Z2"/>
<comment type="caution">
    <text evidence="6">The sequence shown here is derived from an EMBL/GenBank/DDBJ whole genome shotgun (WGS) entry which is preliminary data.</text>
</comment>
<feature type="region of interest" description="Disordered" evidence="4">
    <location>
        <begin position="40"/>
        <end position="77"/>
    </location>
</feature>
<dbReference type="GO" id="GO:0008017">
    <property type="term" value="F:microtubule binding"/>
    <property type="evidence" value="ECO:0007669"/>
    <property type="project" value="TreeGrafter"/>
</dbReference>
<keyword evidence="2" id="KW-0963">Cytoplasm</keyword>
<gene>
    <name evidence="6" type="ORF">DM01DRAFT_1176181</name>
</gene>
<dbReference type="GO" id="GO:0043015">
    <property type="term" value="F:gamma-tubulin binding"/>
    <property type="evidence" value="ECO:0007669"/>
    <property type="project" value="TreeGrafter"/>
</dbReference>
<accession>A0A1X2G4Z2</accession>
<dbReference type="STRING" id="101127.A0A1X2G4Z2"/>
<dbReference type="GO" id="GO:0005815">
    <property type="term" value="C:microtubule organizing center"/>
    <property type="evidence" value="ECO:0007669"/>
    <property type="project" value="InterPro"/>
</dbReference>
<feature type="compositionally biased region" description="Low complexity" evidence="4">
    <location>
        <begin position="294"/>
        <end position="325"/>
    </location>
</feature>
<dbReference type="GO" id="GO:0001578">
    <property type="term" value="P:microtubule bundle formation"/>
    <property type="evidence" value="ECO:0007669"/>
    <property type="project" value="TreeGrafter"/>
</dbReference>
<comment type="subcellular location">
    <subcellularLocation>
        <location evidence="1">Cytoplasm</location>
    </subcellularLocation>
</comment>
<dbReference type="GO" id="GO:0000132">
    <property type="term" value="P:establishment of mitotic spindle orientation"/>
    <property type="evidence" value="ECO:0007669"/>
    <property type="project" value="TreeGrafter"/>
</dbReference>
<feature type="region of interest" description="Disordered" evidence="4">
    <location>
        <begin position="290"/>
        <end position="333"/>
    </location>
</feature>
<evidence type="ECO:0000259" key="5">
    <source>
        <dbReference type="Pfam" id="PF07989"/>
    </source>
</evidence>
<evidence type="ECO:0000313" key="6">
    <source>
        <dbReference type="EMBL" id="ORX45116.1"/>
    </source>
</evidence>
<dbReference type="GO" id="GO:0035371">
    <property type="term" value="C:microtubule plus-end"/>
    <property type="evidence" value="ECO:0007669"/>
    <property type="project" value="TreeGrafter"/>
</dbReference>
<feature type="compositionally biased region" description="Polar residues" evidence="4">
    <location>
        <begin position="46"/>
        <end position="61"/>
    </location>
</feature>
<feature type="domain" description="Centrosomin N-terminal motif 1" evidence="5">
    <location>
        <begin position="162"/>
        <end position="233"/>
    </location>
</feature>
<proteinExistence type="predicted"/>
<feature type="coiled-coil region" evidence="3">
    <location>
        <begin position="376"/>
        <end position="523"/>
    </location>
</feature>
<keyword evidence="3" id="KW-0175">Coiled coil</keyword>
<protein>
    <recommendedName>
        <fullName evidence="5">Centrosomin N-terminal motif 1 domain-containing protein</fullName>
    </recommendedName>
</protein>
<dbReference type="GO" id="GO:0090266">
    <property type="term" value="P:regulation of mitotic cell cycle spindle assembly checkpoint"/>
    <property type="evidence" value="ECO:0007669"/>
    <property type="project" value="TreeGrafter"/>
</dbReference>
<evidence type="ECO:0000256" key="2">
    <source>
        <dbReference type="ARBA" id="ARBA00022490"/>
    </source>
</evidence>
<keyword evidence="7" id="KW-1185">Reference proteome</keyword>
<sequence length="791" mass="91872">MARYLDTNYDQHDTITIGSYLSETSFTQISLLEETDPPSCLMEELPSQQPLPQNDEIQMTHSPVPLHSIPSPKQSRQSLTARQQQAMSLAPRTNHFGTLDKDFSPADPTALLFKSNSQHENICASVDVTSLKLASQDIQPETPSFATDKGSFAHSRRSTTLTLNEQEKTIDVLRKDNFGLKMKIYYLEKRLDELSPDQNDNAIRENIDLKVNIQTLGQELKKYKKMILDLNGAMAILQQRQGMSVDEKREYEEALATADAFRSENEQLQKMIAEQRMENARVRLVASHRLSNKSVPSSPLQQQSVLPSPTSSSSQFHQQSPYQHPNQTQQPSDTDYYKTCWLQSKQTVQEQQHTIHRLRTVIQQHTEAKLNENQHIDQALSQLQQKSKEVRDLLGEREQAARLLDEKEMAREQIESKCRRLDVKSRGLEDRLYQQQDVNKELRETLSQREQDLIALESEVEKLVAHSERLEAQADKARTEQKKAQADFDTILNDKNSTIRSYIQQLEQAQKQQEVELTNLEAKFSTMMTKAMKTKDHDTHSLQQIHEQTKQRYDSDLQLLDSKLQQMEQELREREIQIAQLEGHLEAQQDAMQHEKALYQEDVKDLEDQLNRFICSTSSDGTASTSTMDCRQLREVNERLLKERDSANEALQSQRNNQHLLEQHLQTIRKRNGILTSLLESSESNDIGRLEKTTRLLNKLNQELYQELEDRDNLLSEEKKLSEKLDKEYSKSLQDLRRMEQLLVRRDSMITRTLERIENHKERKEVLENVLRRQATEDVVLRRSMDSVRGF</sequence>
<evidence type="ECO:0000256" key="1">
    <source>
        <dbReference type="ARBA" id="ARBA00004496"/>
    </source>
</evidence>
<organism evidence="6 7">
    <name type="scientific">Hesseltinella vesiculosa</name>
    <dbReference type="NCBI Taxonomy" id="101127"/>
    <lineage>
        <taxon>Eukaryota</taxon>
        <taxon>Fungi</taxon>
        <taxon>Fungi incertae sedis</taxon>
        <taxon>Mucoromycota</taxon>
        <taxon>Mucoromycotina</taxon>
        <taxon>Mucoromycetes</taxon>
        <taxon>Mucorales</taxon>
        <taxon>Cunninghamellaceae</taxon>
        <taxon>Hesseltinella</taxon>
    </lineage>
</organism>
<dbReference type="InterPro" id="IPR042791">
    <property type="entry name" value="CDK5RAP2"/>
</dbReference>
<reference evidence="6 7" key="1">
    <citation type="submission" date="2016-07" db="EMBL/GenBank/DDBJ databases">
        <title>Pervasive Adenine N6-methylation of Active Genes in Fungi.</title>
        <authorList>
            <consortium name="DOE Joint Genome Institute"/>
            <person name="Mondo S.J."/>
            <person name="Dannebaum R.O."/>
            <person name="Kuo R.C."/>
            <person name="Labutti K."/>
            <person name="Haridas S."/>
            <person name="Kuo A."/>
            <person name="Salamov A."/>
            <person name="Ahrendt S.R."/>
            <person name="Lipzen A."/>
            <person name="Sullivan W."/>
            <person name="Andreopoulos W.B."/>
            <person name="Clum A."/>
            <person name="Lindquist E."/>
            <person name="Daum C."/>
            <person name="Ramamoorthy G.K."/>
            <person name="Gryganskyi A."/>
            <person name="Culley D."/>
            <person name="Magnuson J.K."/>
            <person name="James T.Y."/>
            <person name="O'Malley M.A."/>
            <person name="Stajich J.E."/>
            <person name="Spatafora J.W."/>
            <person name="Visel A."/>
            <person name="Grigoriev I.V."/>
        </authorList>
    </citation>
    <scope>NUCLEOTIDE SEQUENCE [LARGE SCALE GENOMIC DNA]</scope>
    <source>
        <strain evidence="6 7">NRRL 3301</strain>
    </source>
</reference>
<dbReference type="InterPro" id="IPR012943">
    <property type="entry name" value="Cnn_1N"/>
</dbReference>
<dbReference type="GO" id="GO:0007059">
    <property type="term" value="P:chromosome segregation"/>
    <property type="evidence" value="ECO:0007669"/>
    <property type="project" value="TreeGrafter"/>
</dbReference>
<evidence type="ECO:0000256" key="4">
    <source>
        <dbReference type="SAM" id="MobiDB-lite"/>
    </source>
</evidence>